<feature type="region of interest" description="Disordered" evidence="1">
    <location>
        <begin position="195"/>
        <end position="223"/>
    </location>
</feature>
<feature type="region of interest" description="Disordered" evidence="1">
    <location>
        <begin position="1"/>
        <end position="71"/>
    </location>
</feature>
<gene>
    <name evidence="2" type="ORF">KFL_004890130</name>
</gene>
<feature type="compositionally biased region" description="Basic and acidic residues" evidence="1">
    <location>
        <begin position="29"/>
        <end position="59"/>
    </location>
</feature>
<dbReference type="AlphaFoldDB" id="A0A1Y1IDY2"/>
<evidence type="ECO:0000256" key="1">
    <source>
        <dbReference type="SAM" id="MobiDB-lite"/>
    </source>
</evidence>
<proteinExistence type="predicted"/>
<dbReference type="InterPro" id="IPR053342">
    <property type="entry name" value="Exosome_cofactor/PTGS_suppr"/>
</dbReference>
<accession>A0A1Y1IDY2</accession>
<dbReference type="EMBL" id="DF237438">
    <property type="protein sequence ID" value="GAQ89130.1"/>
    <property type="molecule type" value="Genomic_DNA"/>
</dbReference>
<keyword evidence="3" id="KW-1185">Reference proteome</keyword>
<protein>
    <submittedName>
        <fullName evidence="2">Uncharacterized protein</fullName>
    </submittedName>
</protein>
<reference evidence="2 3" key="1">
    <citation type="journal article" date="2014" name="Nat. Commun.">
        <title>Klebsormidium flaccidum genome reveals primary factors for plant terrestrial adaptation.</title>
        <authorList>
            <person name="Hori K."/>
            <person name="Maruyama F."/>
            <person name="Fujisawa T."/>
            <person name="Togashi T."/>
            <person name="Yamamoto N."/>
            <person name="Seo M."/>
            <person name="Sato S."/>
            <person name="Yamada T."/>
            <person name="Mori H."/>
            <person name="Tajima N."/>
            <person name="Moriyama T."/>
            <person name="Ikeuchi M."/>
            <person name="Watanabe M."/>
            <person name="Wada H."/>
            <person name="Kobayashi K."/>
            <person name="Saito M."/>
            <person name="Masuda T."/>
            <person name="Sasaki-Sekimoto Y."/>
            <person name="Mashiguchi K."/>
            <person name="Awai K."/>
            <person name="Shimojima M."/>
            <person name="Masuda S."/>
            <person name="Iwai M."/>
            <person name="Nobusawa T."/>
            <person name="Narise T."/>
            <person name="Kondo S."/>
            <person name="Saito H."/>
            <person name="Sato R."/>
            <person name="Murakawa M."/>
            <person name="Ihara Y."/>
            <person name="Oshima-Yamada Y."/>
            <person name="Ohtaka K."/>
            <person name="Satoh M."/>
            <person name="Sonobe K."/>
            <person name="Ishii M."/>
            <person name="Ohtani R."/>
            <person name="Kanamori-Sato M."/>
            <person name="Honoki R."/>
            <person name="Miyazaki D."/>
            <person name="Mochizuki H."/>
            <person name="Umetsu J."/>
            <person name="Higashi K."/>
            <person name="Shibata D."/>
            <person name="Kamiya Y."/>
            <person name="Sato N."/>
            <person name="Nakamura Y."/>
            <person name="Tabata S."/>
            <person name="Ida S."/>
            <person name="Kurokawa K."/>
            <person name="Ohta H."/>
        </authorList>
    </citation>
    <scope>NUCLEOTIDE SEQUENCE [LARGE SCALE GENOMIC DNA]</scope>
    <source>
        <strain evidence="2 3">NIES-2285</strain>
    </source>
</reference>
<evidence type="ECO:0000313" key="3">
    <source>
        <dbReference type="Proteomes" id="UP000054558"/>
    </source>
</evidence>
<name>A0A1Y1IDY2_KLENI</name>
<feature type="compositionally biased region" description="Basic and acidic residues" evidence="1">
    <location>
        <begin position="270"/>
        <end position="279"/>
    </location>
</feature>
<organism evidence="2 3">
    <name type="scientific">Klebsormidium nitens</name>
    <name type="common">Green alga</name>
    <name type="synonym">Ulothrix nitens</name>
    <dbReference type="NCBI Taxonomy" id="105231"/>
    <lineage>
        <taxon>Eukaryota</taxon>
        <taxon>Viridiplantae</taxon>
        <taxon>Streptophyta</taxon>
        <taxon>Klebsormidiophyceae</taxon>
        <taxon>Klebsormidiales</taxon>
        <taxon>Klebsormidiaceae</taxon>
        <taxon>Klebsormidium</taxon>
    </lineage>
</organism>
<feature type="region of interest" description="Disordered" evidence="1">
    <location>
        <begin position="310"/>
        <end position="531"/>
    </location>
</feature>
<feature type="compositionally biased region" description="Basic and acidic residues" evidence="1">
    <location>
        <begin position="326"/>
        <end position="337"/>
    </location>
</feature>
<feature type="compositionally biased region" description="Polar residues" evidence="1">
    <location>
        <begin position="484"/>
        <end position="493"/>
    </location>
</feature>
<dbReference type="PANTHER" id="PTHR37260:SF2">
    <property type="entry name" value="PROTEIN ECERIFERUM 16"/>
    <property type="match status" value="1"/>
</dbReference>
<evidence type="ECO:0000313" key="2">
    <source>
        <dbReference type="EMBL" id="GAQ89130.1"/>
    </source>
</evidence>
<dbReference type="Proteomes" id="UP000054558">
    <property type="component" value="Unassembled WGS sequence"/>
</dbReference>
<feature type="compositionally biased region" description="Basic and acidic residues" evidence="1">
    <location>
        <begin position="1"/>
        <end position="10"/>
    </location>
</feature>
<feature type="compositionally biased region" description="Polar residues" evidence="1">
    <location>
        <begin position="454"/>
        <end position="474"/>
    </location>
</feature>
<feature type="region of interest" description="Disordered" evidence="1">
    <location>
        <begin position="239"/>
        <end position="296"/>
    </location>
</feature>
<sequence length="531" mass="55735">MMDHKRDSRSQRFKNLQYKSRGRGQHHGQGHEVATDGAEGRTVGKDIETDEDRTKRSGANDRLGSNWDRYMEPGEADGAGTLDDGGVMEEVAKKQSEGLDYNLLLEEADALLSGGSVSLLAHFDLDIEDHFQTHDMEEKPLPLNINLSILNEALSYLSMAERLGLEDELLSSQEEEEGATIEALETDRAVELRDAGAYSKEQPPFREPVTATSRTSGVEGVTVDPTGSVAAALSVPKTSLQGKGQIPAAGTSRLSDGKDKAPESACSRTSKGEEARGARQAELSPSGQKEEDDADLLNVLLGRGGQAVKVTEGNGSIQGSGSARPAAKEEALPERRNGGAVGQSRGKLGTRPLVSGDSLLRPSGVGRGESAQAEPHQGTETNSLRAEAGRIGLLKGQTSSPAAREADEEAASHSQRGERASPADDDIDALLAALTPSASKSQAHVLPDRAASNGGATSVTRTGVASAGSMSAATPSERLLESTAIGSASQLTRSVKAESRPEQRSTAPVSARSKPTAPADEDFDAWLDSIS</sequence>
<dbReference type="PANTHER" id="PTHR37260">
    <property type="entry name" value="PHOSPHORELAY PROTEIN"/>
    <property type="match status" value="1"/>
</dbReference>